<dbReference type="InterPro" id="IPR001330">
    <property type="entry name" value="Prenyltrans"/>
</dbReference>
<keyword evidence="7" id="KW-0808">Transferase</keyword>
<evidence type="ECO:0000256" key="11">
    <source>
        <dbReference type="ARBA" id="ARBA00022842"/>
    </source>
</evidence>
<accession>A0A7J7KDD4</accession>
<dbReference type="Proteomes" id="UP000593567">
    <property type="component" value="Unassembled WGS sequence"/>
</dbReference>
<evidence type="ECO:0000256" key="6">
    <source>
        <dbReference type="ARBA" id="ARBA00022602"/>
    </source>
</evidence>
<dbReference type="Pfam" id="PF00432">
    <property type="entry name" value="Prenyltrans"/>
    <property type="match status" value="1"/>
</dbReference>
<dbReference type="SUPFAM" id="SSF48239">
    <property type="entry name" value="Terpenoid cyclases/Protein prenyltransferases"/>
    <property type="match status" value="1"/>
</dbReference>
<dbReference type="PANTHER" id="PTHR11774">
    <property type="entry name" value="GERANYLGERANYL TRANSFERASE TYPE BETA SUBUNIT"/>
    <property type="match status" value="1"/>
</dbReference>
<keyword evidence="6" id="KW-0637">Prenyltransferase</keyword>
<reference evidence="18" key="1">
    <citation type="submission" date="2020-06" db="EMBL/GenBank/DDBJ databases">
        <title>Draft genome of Bugula neritina, a colonial animal packing powerful symbionts and potential medicines.</title>
        <authorList>
            <person name="Rayko M."/>
        </authorList>
    </citation>
    <scope>NUCLEOTIDE SEQUENCE [LARGE SCALE GENOMIC DNA]</scope>
    <source>
        <strain evidence="18">Kwan_BN1</strain>
    </source>
</reference>
<dbReference type="GO" id="GO:0005953">
    <property type="term" value="C:CAAX-protein geranylgeranyltransferase complex"/>
    <property type="evidence" value="ECO:0007669"/>
    <property type="project" value="InterPro"/>
</dbReference>
<evidence type="ECO:0000256" key="15">
    <source>
        <dbReference type="ARBA" id="ARBA00078363"/>
    </source>
</evidence>
<dbReference type="InterPro" id="IPR008930">
    <property type="entry name" value="Terpenoid_cyclase/PrenylTrfase"/>
</dbReference>
<feature type="transmembrane region" description="Helical" evidence="16">
    <location>
        <begin position="351"/>
        <end position="377"/>
    </location>
</feature>
<feature type="transmembrane region" description="Helical" evidence="16">
    <location>
        <begin position="326"/>
        <end position="344"/>
    </location>
</feature>
<dbReference type="AlphaFoldDB" id="A0A7J7KDD4"/>
<keyword evidence="16" id="KW-0472">Membrane</keyword>
<evidence type="ECO:0000259" key="17">
    <source>
        <dbReference type="Pfam" id="PF00432"/>
    </source>
</evidence>
<evidence type="ECO:0000256" key="12">
    <source>
        <dbReference type="ARBA" id="ARBA00031713"/>
    </source>
</evidence>
<comment type="subunit">
    <text evidence="14">Heterodimer of FNTA and PGGT1B. PGGT1B mediates interaction with substrate peptides.</text>
</comment>
<keyword evidence="10" id="KW-0862">Zinc</keyword>
<keyword evidence="9" id="KW-0677">Repeat</keyword>
<comment type="catalytic activity">
    <reaction evidence="13">
        <text>geranylgeranyl diphosphate + L-cysteinyl-[protein] = S-geranylgeranyl-L-cysteinyl-[protein] + diphosphate</text>
        <dbReference type="Rhea" id="RHEA:21240"/>
        <dbReference type="Rhea" id="RHEA-COMP:10131"/>
        <dbReference type="Rhea" id="RHEA-COMP:11537"/>
        <dbReference type="ChEBI" id="CHEBI:29950"/>
        <dbReference type="ChEBI" id="CHEBI:33019"/>
        <dbReference type="ChEBI" id="CHEBI:57533"/>
        <dbReference type="ChEBI" id="CHEBI:86021"/>
        <dbReference type="EC" id="2.5.1.59"/>
    </reaction>
</comment>
<evidence type="ECO:0000256" key="3">
    <source>
        <dbReference type="ARBA" id="ARBA00010497"/>
    </source>
</evidence>
<dbReference type="GO" id="GO:0004662">
    <property type="term" value="F:CAAX-protein geranylgeranyltransferase activity"/>
    <property type="evidence" value="ECO:0007669"/>
    <property type="project" value="UniProtKB-EC"/>
</dbReference>
<keyword evidence="16" id="KW-1133">Transmembrane helix</keyword>
<organism evidence="18 19">
    <name type="scientific">Bugula neritina</name>
    <name type="common">Brown bryozoan</name>
    <name type="synonym">Sertularia neritina</name>
    <dbReference type="NCBI Taxonomy" id="10212"/>
    <lineage>
        <taxon>Eukaryota</taxon>
        <taxon>Metazoa</taxon>
        <taxon>Spiralia</taxon>
        <taxon>Lophotrochozoa</taxon>
        <taxon>Bryozoa</taxon>
        <taxon>Gymnolaemata</taxon>
        <taxon>Cheilostomatida</taxon>
        <taxon>Flustrina</taxon>
        <taxon>Buguloidea</taxon>
        <taxon>Bugulidae</taxon>
        <taxon>Bugula</taxon>
    </lineage>
</organism>
<evidence type="ECO:0000256" key="13">
    <source>
        <dbReference type="ARBA" id="ARBA00050428"/>
    </source>
</evidence>
<evidence type="ECO:0000256" key="7">
    <source>
        <dbReference type="ARBA" id="ARBA00022679"/>
    </source>
</evidence>
<comment type="cofactor">
    <cofactor evidence="1">
        <name>Mg(2+)</name>
        <dbReference type="ChEBI" id="CHEBI:18420"/>
    </cofactor>
</comment>
<gene>
    <name evidence="18" type="ORF">EB796_005498</name>
</gene>
<feature type="transmembrane region" description="Helical" evidence="16">
    <location>
        <begin position="397"/>
        <end position="415"/>
    </location>
</feature>
<dbReference type="GO" id="GO:0046872">
    <property type="term" value="F:metal ion binding"/>
    <property type="evidence" value="ECO:0007669"/>
    <property type="project" value="UniProtKB-KW"/>
</dbReference>
<evidence type="ECO:0000313" key="18">
    <source>
        <dbReference type="EMBL" id="KAF6036205.1"/>
    </source>
</evidence>
<dbReference type="EC" id="2.5.1.59" evidence="4"/>
<protein>
    <recommendedName>
        <fullName evidence="5">Geranylgeranyl transferase type-1 subunit beta</fullName>
        <ecNumber evidence="4">2.5.1.59</ecNumber>
    </recommendedName>
    <alternativeName>
        <fullName evidence="12">Geranylgeranyl transferase type I subunit beta</fullName>
    </alternativeName>
    <alternativeName>
        <fullName evidence="15">Type I protein geranyl-geranyltransferase subunit beta</fullName>
    </alternativeName>
</protein>
<proteinExistence type="inferred from homology"/>
<name>A0A7J7KDD4_BUGNE</name>
<evidence type="ECO:0000256" key="10">
    <source>
        <dbReference type="ARBA" id="ARBA00022833"/>
    </source>
</evidence>
<keyword evidence="11" id="KW-0460">Magnesium</keyword>
<keyword evidence="19" id="KW-1185">Reference proteome</keyword>
<keyword evidence="8" id="KW-0479">Metal-binding</keyword>
<dbReference type="InterPro" id="IPR041960">
    <property type="entry name" value="GGTase_I_beta"/>
</dbReference>
<sequence length="426" mass="48310">MEEEELKVKKHVKYFERVLQVIPAQFSSLDVNRNTLSFFAINGLDLLNRLDDIKISRSEMVEWIYALQVLPTQRNGLSDMSACGFRGSTWTGASFTQPQKDCIYYDHGHVAMTYTALCSLLILGDDLSRVDRQALAYGLTSLQLPDGSFQYCIEGSENDMRFLYCVACVCYILNDFSTIDVDKAVNYVISSLSYEGGFGQGPFLEAHGGSTFCAVAALYLFNRLDSLKPVELSLLKQWCLKRQESGFQGRPNKPIDTCYSFWIGATLRILDSFQFVDTSANRKWLLSVQDNVVGGFGKWTTTNPDPLHSYMGLASLSMMESQTLSLYSYLSILAAMQWNIFTNYSKAGRFYIIFIVLYSLLGILGSCNVVSSIYLSFCKSFCFSHITPAITFIHKLYIIYCIMNMDLSTFTIFFLRNYNNSRKLLC</sequence>
<evidence type="ECO:0000256" key="4">
    <source>
        <dbReference type="ARBA" id="ARBA00012700"/>
    </source>
</evidence>
<dbReference type="FunFam" id="1.50.10.20:FF:000005">
    <property type="entry name" value="Geranylgeranyl transferase type-1 subunit beta"/>
    <property type="match status" value="1"/>
</dbReference>
<dbReference type="OrthoDB" id="24893at2759"/>
<evidence type="ECO:0000256" key="8">
    <source>
        <dbReference type="ARBA" id="ARBA00022723"/>
    </source>
</evidence>
<evidence type="ECO:0000256" key="5">
    <source>
        <dbReference type="ARBA" id="ARBA00020603"/>
    </source>
</evidence>
<evidence type="ECO:0000256" key="2">
    <source>
        <dbReference type="ARBA" id="ARBA00001947"/>
    </source>
</evidence>
<dbReference type="EMBL" id="VXIV02000765">
    <property type="protein sequence ID" value="KAF6036205.1"/>
    <property type="molecule type" value="Genomic_DNA"/>
</dbReference>
<dbReference type="CDD" id="cd02895">
    <property type="entry name" value="GGTase-I"/>
    <property type="match status" value="1"/>
</dbReference>
<evidence type="ECO:0000256" key="16">
    <source>
        <dbReference type="SAM" id="Phobius"/>
    </source>
</evidence>
<comment type="caution">
    <text evidence="18">The sequence shown here is derived from an EMBL/GenBank/DDBJ whole genome shotgun (WGS) entry which is preliminary data.</text>
</comment>
<evidence type="ECO:0000256" key="14">
    <source>
        <dbReference type="ARBA" id="ARBA00065714"/>
    </source>
</evidence>
<evidence type="ECO:0000313" key="19">
    <source>
        <dbReference type="Proteomes" id="UP000593567"/>
    </source>
</evidence>
<evidence type="ECO:0000256" key="9">
    <source>
        <dbReference type="ARBA" id="ARBA00022737"/>
    </source>
</evidence>
<dbReference type="PANTHER" id="PTHR11774:SF4">
    <property type="entry name" value="GERANYLGERANYL TRANSFERASE TYPE-1 SUBUNIT BETA"/>
    <property type="match status" value="1"/>
</dbReference>
<dbReference type="InterPro" id="IPR045089">
    <property type="entry name" value="PGGT1B-like"/>
</dbReference>
<keyword evidence="16" id="KW-0812">Transmembrane</keyword>
<evidence type="ECO:0000256" key="1">
    <source>
        <dbReference type="ARBA" id="ARBA00001946"/>
    </source>
</evidence>
<feature type="domain" description="Prenyltransferase alpha-alpha toroid" evidence="17">
    <location>
        <begin position="6"/>
        <end position="323"/>
    </location>
</feature>
<comment type="similarity">
    <text evidence="3">Belongs to the protein prenyltransferase subunit beta family.</text>
</comment>
<dbReference type="Gene3D" id="1.50.10.20">
    <property type="match status" value="1"/>
</dbReference>
<comment type="cofactor">
    <cofactor evidence="2">
        <name>Zn(2+)</name>
        <dbReference type="ChEBI" id="CHEBI:29105"/>
    </cofactor>
</comment>